<dbReference type="EnsemblPlants" id="KRH49056">
    <property type="protein sequence ID" value="KRH49056"/>
    <property type="gene ID" value="GLYMA_07G129300"/>
</dbReference>
<dbReference type="eggNOG" id="KOG0833">
    <property type="taxonomic scope" value="Eukaryota"/>
</dbReference>
<evidence type="ECO:0000256" key="5">
    <source>
        <dbReference type="ARBA" id="ARBA00022801"/>
    </source>
</evidence>
<protein>
    <recommendedName>
        <fullName evidence="3">cytidine deaminase</fullName>
        <ecNumber evidence="3">3.5.4.5</ecNumber>
    </recommendedName>
</protein>
<dbReference type="OrthoDB" id="414540at2759"/>
<dbReference type="KEGG" id="gmx:100787103"/>
<dbReference type="Gramene" id="KRH49056">
    <property type="protein sequence ID" value="KRH49056"/>
    <property type="gene ID" value="GLYMA_07G129300"/>
</dbReference>
<dbReference type="PIRSF" id="PIRSF006334">
    <property type="entry name" value="Cdd_plus_pseudo"/>
    <property type="match status" value="1"/>
</dbReference>
<dbReference type="RefSeq" id="XP_003529084.1">
    <property type="nucleotide sequence ID" value="XM_003529036.5"/>
</dbReference>
<dbReference type="GO" id="GO:0046135">
    <property type="term" value="P:pyrimidine nucleoside catabolic process"/>
    <property type="evidence" value="ECO:0007669"/>
    <property type="project" value="UniProtKB-ARBA"/>
</dbReference>
<dbReference type="SUPFAM" id="SSF53927">
    <property type="entry name" value="Cytidine deaminase-like"/>
    <property type="match status" value="2"/>
</dbReference>
<sequence length="278" mass="29669">MEPRFVISASEAESQSISKLLPSLVSSSQSLARPSISNFPVAAVGLAASGRIFVGVNVEFPGLPFHHTIHAEQFLLTNMANNAETRLDSFAVSAAPCGHCRQFLQELRDAPDIQILITSHKNPHFSPLSHFLSHHFGPHDLLPKTVPLLLEPRHNALSLPQNDHFNALAIAALEAANNSHAPYSASPSGVALLDSKGNVFKGSYIESAAYNPSLGPLQAAIVAFIAGGGGDYEEIVAAVLVEKEGAVIKQDHTARLLLHSIAPRCHFNNFLASQSPST</sequence>
<dbReference type="Proteomes" id="UP000008827">
    <property type="component" value="Chromosome 7"/>
</dbReference>
<dbReference type="STRING" id="3847.A0A0R0J2N5"/>
<dbReference type="FunFam" id="3.40.140.10:FF:000006">
    <property type="entry name" value="Cytidine deaminase"/>
    <property type="match status" value="1"/>
</dbReference>
<evidence type="ECO:0000256" key="6">
    <source>
        <dbReference type="ARBA" id="ARBA00022833"/>
    </source>
</evidence>
<evidence type="ECO:0000256" key="9">
    <source>
        <dbReference type="PIRSR" id="PIRSR006334-3"/>
    </source>
</evidence>
<dbReference type="Gene3D" id="3.40.140.10">
    <property type="entry name" value="Cytidine Deaminase, domain 2"/>
    <property type="match status" value="2"/>
</dbReference>
<comment type="similarity">
    <text evidence="1">Belongs to the cytidine and deoxycytidylate deaminase family.</text>
</comment>
<dbReference type="OMA" id="NYSPCGH"/>
<dbReference type="PANTHER" id="PTHR11644:SF2">
    <property type="entry name" value="CYTIDINE DEAMINASE"/>
    <property type="match status" value="1"/>
</dbReference>
<dbReference type="CDD" id="cd01283">
    <property type="entry name" value="cytidine_deaminase"/>
    <property type="match status" value="2"/>
</dbReference>
<dbReference type="FunFam" id="3.40.140.10:FF:000041">
    <property type="entry name" value="Cytidine deaminase"/>
    <property type="match status" value="1"/>
</dbReference>
<dbReference type="GO" id="GO:0008270">
    <property type="term" value="F:zinc ion binding"/>
    <property type="evidence" value="ECO:0000318"/>
    <property type="project" value="GO_Central"/>
</dbReference>
<proteinExistence type="inferred from homology"/>
<evidence type="ECO:0000259" key="10">
    <source>
        <dbReference type="PROSITE" id="PS51747"/>
    </source>
</evidence>
<evidence type="ECO:0000256" key="2">
    <source>
        <dbReference type="ARBA" id="ARBA00011738"/>
    </source>
</evidence>
<feature type="binding site" evidence="9">
    <location>
        <position position="100"/>
    </location>
    <ligand>
        <name>Zn(2+)</name>
        <dbReference type="ChEBI" id="CHEBI:29105"/>
        <note>catalytic</note>
    </ligand>
</feature>
<organism evidence="11">
    <name type="scientific">Glycine max</name>
    <name type="common">Soybean</name>
    <name type="synonym">Glycine hispida</name>
    <dbReference type="NCBI Taxonomy" id="3847"/>
    <lineage>
        <taxon>Eukaryota</taxon>
        <taxon>Viridiplantae</taxon>
        <taxon>Streptophyta</taxon>
        <taxon>Embryophyta</taxon>
        <taxon>Tracheophyta</taxon>
        <taxon>Spermatophyta</taxon>
        <taxon>Magnoliopsida</taxon>
        <taxon>eudicotyledons</taxon>
        <taxon>Gunneridae</taxon>
        <taxon>Pentapetalae</taxon>
        <taxon>rosids</taxon>
        <taxon>fabids</taxon>
        <taxon>Fabales</taxon>
        <taxon>Fabaceae</taxon>
        <taxon>Papilionoideae</taxon>
        <taxon>50 kb inversion clade</taxon>
        <taxon>NPAAA clade</taxon>
        <taxon>indigoferoid/millettioid clade</taxon>
        <taxon>Phaseoleae</taxon>
        <taxon>Glycine</taxon>
        <taxon>Glycine subgen. Soja</taxon>
    </lineage>
</organism>
<dbReference type="NCBIfam" id="NF006537">
    <property type="entry name" value="PRK09027.1"/>
    <property type="match status" value="1"/>
</dbReference>
<dbReference type="Pfam" id="PF00383">
    <property type="entry name" value="dCMP_cyt_deam_1"/>
    <property type="match status" value="1"/>
</dbReference>
<keyword evidence="6 9" id="KW-0862">Zinc</keyword>
<evidence type="ECO:0000256" key="1">
    <source>
        <dbReference type="ARBA" id="ARBA00006576"/>
    </source>
</evidence>
<evidence type="ECO:0000256" key="4">
    <source>
        <dbReference type="ARBA" id="ARBA00022723"/>
    </source>
</evidence>
<feature type="binding site" evidence="9">
    <location>
        <position position="97"/>
    </location>
    <ligand>
        <name>Zn(2+)</name>
        <dbReference type="ChEBI" id="CHEBI:29105"/>
        <note>catalytic</note>
    </ligand>
</feature>
<dbReference type="SMR" id="A0A0R0J2N5"/>
<dbReference type="EC" id="3.5.4.5" evidence="3"/>
<comment type="subunit">
    <text evidence="2">Homodimer.</text>
</comment>
<reference evidence="11" key="3">
    <citation type="submission" date="2018-07" db="EMBL/GenBank/DDBJ databases">
        <title>WGS assembly of Glycine max.</title>
        <authorList>
            <person name="Schmutz J."/>
            <person name="Cannon S."/>
            <person name="Schlueter J."/>
            <person name="Ma J."/>
            <person name="Mitros T."/>
            <person name="Nelson W."/>
            <person name="Hyten D."/>
            <person name="Song Q."/>
            <person name="Thelen J."/>
            <person name="Cheng J."/>
            <person name="Xu D."/>
            <person name="Hellsten U."/>
            <person name="May G."/>
            <person name="Yu Y."/>
            <person name="Sakurai T."/>
            <person name="Umezawa T."/>
            <person name="Bhattacharyya M."/>
            <person name="Sandhu D."/>
            <person name="Valliyodan B."/>
            <person name="Lindquist E."/>
            <person name="Peto M."/>
            <person name="Grant D."/>
            <person name="Shu S."/>
            <person name="Goodstein D."/>
            <person name="Barry K."/>
            <person name="Futrell-Griggs M."/>
            <person name="Abernathy B."/>
            <person name="Du J."/>
            <person name="Tian Z."/>
            <person name="Zhu L."/>
            <person name="Gill N."/>
            <person name="Joshi T."/>
            <person name="Libault M."/>
            <person name="Sethuraman A."/>
            <person name="Zhang X."/>
            <person name="Shinozaki K."/>
            <person name="Nguyen H."/>
            <person name="Wing R."/>
            <person name="Cregan P."/>
            <person name="Specht J."/>
            <person name="Grimwood J."/>
            <person name="Rokhsar D."/>
            <person name="Stacey G."/>
            <person name="Shoemaker R."/>
            <person name="Jackson S."/>
        </authorList>
    </citation>
    <scope>NUCLEOTIDE SEQUENCE</scope>
    <source>
        <tissue evidence="11">Callus</tissue>
    </source>
</reference>
<dbReference type="PROSITE" id="PS00903">
    <property type="entry name" value="CYT_DCMP_DEAMINASES_1"/>
    <property type="match status" value="1"/>
</dbReference>
<evidence type="ECO:0000313" key="12">
    <source>
        <dbReference type="EnsemblPlants" id="KRH49056"/>
    </source>
</evidence>
<keyword evidence="13" id="KW-1185">Reference proteome</keyword>
<reference evidence="11 12" key="1">
    <citation type="journal article" date="2010" name="Nature">
        <title>Genome sequence of the palaeopolyploid soybean.</title>
        <authorList>
            <person name="Schmutz J."/>
            <person name="Cannon S.B."/>
            <person name="Schlueter J."/>
            <person name="Ma J."/>
            <person name="Mitros T."/>
            <person name="Nelson W."/>
            <person name="Hyten D.L."/>
            <person name="Song Q."/>
            <person name="Thelen J.J."/>
            <person name="Cheng J."/>
            <person name="Xu D."/>
            <person name="Hellsten U."/>
            <person name="May G.D."/>
            <person name="Yu Y."/>
            <person name="Sakurai T."/>
            <person name="Umezawa T."/>
            <person name="Bhattacharyya M.K."/>
            <person name="Sandhu D."/>
            <person name="Valliyodan B."/>
            <person name="Lindquist E."/>
            <person name="Peto M."/>
            <person name="Grant D."/>
            <person name="Shu S."/>
            <person name="Goodstein D."/>
            <person name="Barry K."/>
            <person name="Futrell-Griggs M."/>
            <person name="Abernathy B."/>
            <person name="Du J."/>
            <person name="Tian Z."/>
            <person name="Zhu L."/>
            <person name="Gill N."/>
            <person name="Joshi T."/>
            <person name="Libault M."/>
            <person name="Sethuraman A."/>
            <person name="Zhang X.-C."/>
            <person name="Shinozaki K."/>
            <person name="Nguyen H.T."/>
            <person name="Wing R.A."/>
            <person name="Cregan P."/>
            <person name="Specht J."/>
            <person name="Grimwood J."/>
            <person name="Rokhsar D."/>
            <person name="Stacey G."/>
            <person name="Shoemaker R.C."/>
            <person name="Jackson S.A."/>
        </authorList>
    </citation>
    <scope>NUCLEOTIDE SEQUENCE [LARGE SCALE GENOMIC DNA]</scope>
    <source>
        <strain evidence="12">cv. Williams 82</strain>
        <tissue evidence="11">Callus</tissue>
    </source>
</reference>
<dbReference type="InterPro" id="IPR016192">
    <property type="entry name" value="APOBEC/CMP_deaminase_Zn-bd"/>
</dbReference>
<keyword evidence="4 9" id="KW-0479">Metal-binding</keyword>
<dbReference type="PaxDb" id="3847-GLYMA07G15510.1"/>
<name>A0A0R0J2N5_SOYBN</name>
<dbReference type="GO" id="GO:0004126">
    <property type="term" value="F:cytidine deaminase activity"/>
    <property type="evidence" value="ECO:0000318"/>
    <property type="project" value="GO_Central"/>
</dbReference>
<feature type="active site" description="Proton donor" evidence="7">
    <location>
        <position position="72"/>
    </location>
</feature>
<dbReference type="GO" id="GO:0042803">
    <property type="term" value="F:protein homodimerization activity"/>
    <property type="evidence" value="ECO:0007669"/>
    <property type="project" value="UniProtKB-ARBA"/>
</dbReference>
<feature type="domain" description="CMP/dCMP-type deaminase" evidence="10">
    <location>
        <begin position="163"/>
        <end position="278"/>
    </location>
</feature>
<dbReference type="GeneID" id="100787103"/>
<dbReference type="GO" id="GO:0005829">
    <property type="term" value="C:cytosol"/>
    <property type="evidence" value="ECO:0000318"/>
    <property type="project" value="GO_Central"/>
</dbReference>
<feature type="binding site" evidence="9">
    <location>
        <position position="70"/>
    </location>
    <ligand>
        <name>Zn(2+)</name>
        <dbReference type="ChEBI" id="CHEBI:29105"/>
        <note>catalytic</note>
    </ligand>
</feature>
<accession>A0A0R0J2N5</accession>
<evidence type="ECO:0000256" key="3">
    <source>
        <dbReference type="ARBA" id="ARBA00012783"/>
    </source>
</evidence>
<feature type="domain" description="CMP/dCMP-type deaminase" evidence="10">
    <location>
        <begin position="15"/>
        <end position="139"/>
    </location>
</feature>
<dbReference type="InterPro" id="IPR006263">
    <property type="entry name" value="Cyt_deam_dimer"/>
</dbReference>
<dbReference type="PANTHER" id="PTHR11644">
    <property type="entry name" value="CYTIDINE DEAMINASE"/>
    <property type="match status" value="1"/>
</dbReference>
<evidence type="ECO:0000256" key="8">
    <source>
        <dbReference type="PIRSR" id="PIRSR006334-2"/>
    </source>
</evidence>
<reference evidence="12" key="2">
    <citation type="submission" date="2018-02" db="UniProtKB">
        <authorList>
            <consortium name="EnsemblPlants"/>
        </authorList>
    </citation>
    <scope>IDENTIFICATION</scope>
    <source>
        <strain evidence="12">Williams 82</strain>
    </source>
</reference>
<dbReference type="Pfam" id="PF08211">
    <property type="entry name" value="dCMP_cyt_deam_2"/>
    <property type="match status" value="1"/>
</dbReference>
<dbReference type="InterPro" id="IPR016193">
    <property type="entry name" value="Cytidine_deaminase-like"/>
</dbReference>
<dbReference type="NCBIfam" id="TIGR01355">
    <property type="entry name" value="cyt_deam_dimer"/>
    <property type="match status" value="1"/>
</dbReference>
<evidence type="ECO:0000313" key="11">
    <source>
        <dbReference type="EMBL" id="KRH49056.1"/>
    </source>
</evidence>
<feature type="binding site" evidence="8">
    <location>
        <begin position="57"/>
        <end position="59"/>
    </location>
    <ligand>
        <name>substrate</name>
    </ligand>
</feature>
<evidence type="ECO:0000313" key="13">
    <source>
        <dbReference type="Proteomes" id="UP000008827"/>
    </source>
</evidence>
<dbReference type="PROSITE" id="PS51747">
    <property type="entry name" value="CYT_DCMP_DEAMINASES_2"/>
    <property type="match status" value="2"/>
</dbReference>
<dbReference type="InterPro" id="IPR050202">
    <property type="entry name" value="Cyt/Deoxycyt_deaminase"/>
</dbReference>
<dbReference type="InterPro" id="IPR002125">
    <property type="entry name" value="CMP_dCMP_dom"/>
</dbReference>
<dbReference type="AlphaFoldDB" id="A0A0R0J2N5"/>
<comment type="cofactor">
    <cofactor evidence="9">
        <name>Zn(2+)</name>
        <dbReference type="ChEBI" id="CHEBI:29105"/>
    </cofactor>
    <text evidence="9">Binds 1 zinc ion.</text>
</comment>
<evidence type="ECO:0000256" key="7">
    <source>
        <dbReference type="PIRSR" id="PIRSR006334-1"/>
    </source>
</evidence>
<keyword evidence="5" id="KW-0378">Hydrolase</keyword>
<dbReference type="InterPro" id="IPR013171">
    <property type="entry name" value="Cyd/dCyd_deaminase_Zn-bd"/>
</dbReference>
<dbReference type="EMBL" id="CM000840">
    <property type="protein sequence ID" value="KRH49056.1"/>
    <property type="molecule type" value="Genomic_DNA"/>
</dbReference>
<gene>
    <name evidence="12" type="primary">LOC100787103</name>
    <name evidence="11" type="ORF">GLYMA_07G129300</name>
</gene>